<evidence type="ECO:0000313" key="6">
    <source>
        <dbReference type="EMBL" id="OWK32863.1"/>
    </source>
</evidence>
<evidence type="ECO:0000256" key="2">
    <source>
        <dbReference type="ARBA" id="ARBA00022723"/>
    </source>
</evidence>
<keyword evidence="2" id="KW-0479">Metal-binding</keyword>
<evidence type="ECO:0000256" key="1">
    <source>
        <dbReference type="ARBA" id="ARBA00008779"/>
    </source>
</evidence>
<evidence type="ECO:0000256" key="3">
    <source>
        <dbReference type="ARBA" id="ARBA00022801"/>
    </source>
</evidence>
<keyword evidence="4" id="KW-0106">Calcium</keyword>
<gene>
    <name evidence="6" type="primary">betC_1</name>
    <name evidence="6" type="ORF">SPMU_12050</name>
</gene>
<comment type="caution">
    <text evidence="6">The sequence shown here is derived from an EMBL/GenBank/DDBJ whole genome shotgun (WGS) entry which is preliminary data.</text>
</comment>
<reference evidence="6 7" key="1">
    <citation type="submission" date="2017-03" db="EMBL/GenBank/DDBJ databases">
        <title>Genome sequence of Sphingomonas mucosissima DSM 17494.</title>
        <authorList>
            <person name="Poehlein A."/>
            <person name="Wuebbeler J.H."/>
            <person name="Steinbuechel A."/>
            <person name="Daniel R."/>
        </authorList>
    </citation>
    <scope>NUCLEOTIDE SEQUENCE [LARGE SCALE GENOMIC DNA]</scope>
    <source>
        <strain evidence="6 7">DSM 17494</strain>
    </source>
</reference>
<dbReference type="CDD" id="cd16027">
    <property type="entry name" value="SGSH"/>
    <property type="match status" value="1"/>
</dbReference>
<organism evidence="6 7">
    <name type="scientific">Sphingomonas mucosissima</name>
    <dbReference type="NCBI Taxonomy" id="370959"/>
    <lineage>
        <taxon>Bacteria</taxon>
        <taxon>Pseudomonadati</taxon>
        <taxon>Pseudomonadota</taxon>
        <taxon>Alphaproteobacteria</taxon>
        <taxon>Sphingomonadales</taxon>
        <taxon>Sphingomonadaceae</taxon>
        <taxon>Sphingomonas</taxon>
    </lineage>
</organism>
<dbReference type="Gene3D" id="3.40.720.10">
    <property type="entry name" value="Alkaline Phosphatase, subunit A"/>
    <property type="match status" value="1"/>
</dbReference>
<dbReference type="InterPro" id="IPR050738">
    <property type="entry name" value="Sulfatase"/>
</dbReference>
<dbReference type="PANTHER" id="PTHR42693:SF53">
    <property type="entry name" value="ENDO-4-O-SULFATASE"/>
    <property type="match status" value="1"/>
</dbReference>
<dbReference type="InterPro" id="IPR000917">
    <property type="entry name" value="Sulfatase_N"/>
</dbReference>
<dbReference type="GO" id="GO:0004065">
    <property type="term" value="F:arylsulfatase activity"/>
    <property type="evidence" value="ECO:0007669"/>
    <property type="project" value="TreeGrafter"/>
</dbReference>
<protein>
    <submittedName>
        <fullName evidence="6">Choline-sulfatase</fullName>
        <ecNumber evidence="6">3.1.6.6</ecNumber>
    </submittedName>
</protein>
<evidence type="ECO:0000259" key="5">
    <source>
        <dbReference type="Pfam" id="PF00884"/>
    </source>
</evidence>
<evidence type="ECO:0000256" key="4">
    <source>
        <dbReference type="ARBA" id="ARBA00022837"/>
    </source>
</evidence>
<dbReference type="InterPro" id="IPR024607">
    <property type="entry name" value="Sulfatase_CS"/>
</dbReference>
<dbReference type="PROSITE" id="PS00149">
    <property type="entry name" value="SULFATASE_2"/>
    <property type="match status" value="1"/>
</dbReference>
<dbReference type="EMBL" id="NBBJ01000001">
    <property type="protein sequence ID" value="OWK32863.1"/>
    <property type="molecule type" value="Genomic_DNA"/>
</dbReference>
<proteinExistence type="inferred from homology"/>
<evidence type="ECO:0000313" key="7">
    <source>
        <dbReference type="Proteomes" id="UP000197783"/>
    </source>
</evidence>
<dbReference type="AlphaFoldDB" id="A0A245ZSX8"/>
<dbReference type="Proteomes" id="UP000197783">
    <property type="component" value="Unassembled WGS sequence"/>
</dbReference>
<dbReference type="EC" id="3.1.6.6" evidence="6"/>
<feature type="domain" description="Sulfatase N-terminal" evidence="5">
    <location>
        <begin position="43"/>
        <end position="326"/>
    </location>
</feature>
<accession>A0A245ZSX8</accession>
<dbReference type="InterPro" id="IPR017850">
    <property type="entry name" value="Alkaline_phosphatase_core_sf"/>
</dbReference>
<dbReference type="GO" id="GO:0047753">
    <property type="term" value="F:choline-sulfatase activity"/>
    <property type="evidence" value="ECO:0007669"/>
    <property type="project" value="UniProtKB-EC"/>
</dbReference>
<keyword evidence="3 6" id="KW-0378">Hydrolase</keyword>
<comment type="similarity">
    <text evidence="1">Belongs to the sulfatase family.</text>
</comment>
<dbReference type="SUPFAM" id="SSF53649">
    <property type="entry name" value="Alkaline phosphatase-like"/>
    <property type="match status" value="1"/>
</dbReference>
<keyword evidence="7" id="KW-1185">Reference proteome</keyword>
<dbReference type="PANTHER" id="PTHR42693">
    <property type="entry name" value="ARYLSULFATASE FAMILY MEMBER"/>
    <property type="match status" value="1"/>
</dbReference>
<dbReference type="GO" id="GO:0046872">
    <property type="term" value="F:metal ion binding"/>
    <property type="evidence" value="ECO:0007669"/>
    <property type="project" value="UniProtKB-KW"/>
</dbReference>
<name>A0A245ZSX8_9SPHN</name>
<dbReference type="Pfam" id="PF00884">
    <property type="entry name" value="Sulfatase"/>
    <property type="match status" value="1"/>
</dbReference>
<sequence>MMDDAIVCAMDRRNVLKGMAGIAAASAAPGFAQTTTPPGKKPRNVLLLISDDQGLDLGCYGVAVKTPRLDRLARGGTLFRHGYAAVSSCSPSRAVINTGLYTHQNGMYGLQHDVHHQSLLPGIETLPAMLRRAGYATALVGKKHVGPDSAFPYQAELVPERGGIRDVRELVIAAASFIRSTDERPFFVTVAYSDPHRAAVDYGNDRAWPGVKPESYDPRRVQIPSHLPDLAAVRQDIAEYYESLSRLDAGVGMILDDLAATGRADDTLVIFLSDNGRPFPGAKTNLYDAGLHLPLIVHAPGSAPAVNDAMVSWTDIAPTVLDWAGVAPPAAYKLSGTSLLPILGKAGDPARDAIVASHDFHEINQYYPMRSIRTRTHNYILNLAWQLPYPIAGDVAGSPSWKAISADPAIPLGKRSQAAYLQRPPEELYDLTRDPDELVNVAADPAYAAIKARLAERLRTIRAETRDPWLAGQTDPYSHVGQH</sequence>